<gene>
    <name evidence="4" type="ORF">B1H20_19420</name>
</gene>
<feature type="transmembrane region" description="Helical" evidence="2">
    <location>
        <begin position="21"/>
        <end position="44"/>
    </location>
</feature>
<proteinExistence type="predicted"/>
<dbReference type="RefSeq" id="WP_083193017.1">
    <property type="nucleotide sequence ID" value="NZ_CP020570.1"/>
</dbReference>
<dbReference type="KEGG" id="svu:B1H20_19420"/>
<evidence type="ECO:0000256" key="1">
    <source>
        <dbReference type="SAM" id="MobiDB-lite"/>
    </source>
</evidence>
<dbReference type="InterPro" id="IPR036366">
    <property type="entry name" value="PGBDSf"/>
</dbReference>
<name>A0A1V0UDL2_STRVN</name>
<reference evidence="4 5" key="1">
    <citation type="submission" date="2017-03" db="EMBL/GenBank/DDBJ databases">
        <title>Complete Genome Sequence of a natural compounds producer, Streptomyces violaceus S21.</title>
        <authorList>
            <person name="Zhong C."/>
            <person name="Zhao Z."/>
            <person name="Fu J."/>
            <person name="Zong G."/>
            <person name="Qin R."/>
            <person name="Cao G."/>
        </authorList>
    </citation>
    <scope>NUCLEOTIDE SEQUENCE [LARGE SCALE GENOMIC DNA]</scope>
    <source>
        <strain evidence="4 5">S21</strain>
    </source>
</reference>
<feature type="domain" description="Peptidoglycan binding-like" evidence="3">
    <location>
        <begin position="146"/>
        <end position="203"/>
    </location>
</feature>
<dbReference type="PROSITE" id="PS51257">
    <property type="entry name" value="PROKAR_LIPOPROTEIN"/>
    <property type="match status" value="1"/>
</dbReference>
<dbReference type="STRING" id="1935.B1H20_19420"/>
<dbReference type="InterPro" id="IPR036365">
    <property type="entry name" value="PGBD-like_sf"/>
</dbReference>
<evidence type="ECO:0000256" key="2">
    <source>
        <dbReference type="SAM" id="Phobius"/>
    </source>
</evidence>
<dbReference type="AlphaFoldDB" id="A0A1V0UDL2"/>
<protein>
    <recommendedName>
        <fullName evidence="3">Peptidoglycan binding-like domain-containing protein</fullName>
    </recommendedName>
</protein>
<feature type="compositionally biased region" description="Pro residues" evidence="1">
    <location>
        <begin position="121"/>
        <end position="130"/>
    </location>
</feature>
<dbReference type="EMBL" id="CP020570">
    <property type="protein sequence ID" value="ARF63299.1"/>
    <property type="molecule type" value="Genomic_DNA"/>
</dbReference>
<dbReference type="Proteomes" id="UP000192445">
    <property type="component" value="Chromosome"/>
</dbReference>
<dbReference type="Gene3D" id="1.10.101.10">
    <property type="entry name" value="PGBD-like superfamily/PGBD"/>
    <property type="match status" value="1"/>
</dbReference>
<dbReference type="Pfam" id="PF01471">
    <property type="entry name" value="PG_binding_1"/>
    <property type="match status" value="1"/>
</dbReference>
<dbReference type="InterPro" id="IPR002477">
    <property type="entry name" value="Peptidoglycan-bd-like"/>
</dbReference>
<accession>A0A1V0UDL2</accession>
<evidence type="ECO:0000259" key="3">
    <source>
        <dbReference type="Pfam" id="PF01471"/>
    </source>
</evidence>
<dbReference type="OrthoDB" id="3874291at2"/>
<feature type="compositionally biased region" description="Low complexity" evidence="1">
    <location>
        <begin position="72"/>
        <end position="120"/>
    </location>
</feature>
<keyword evidence="2" id="KW-0472">Membrane</keyword>
<evidence type="ECO:0000313" key="5">
    <source>
        <dbReference type="Proteomes" id="UP000192445"/>
    </source>
</evidence>
<keyword evidence="2" id="KW-1133">Transmembrane helix</keyword>
<organism evidence="4 5">
    <name type="scientific">Streptomyces violaceoruber</name>
    <dbReference type="NCBI Taxonomy" id="1935"/>
    <lineage>
        <taxon>Bacteria</taxon>
        <taxon>Bacillati</taxon>
        <taxon>Actinomycetota</taxon>
        <taxon>Actinomycetes</taxon>
        <taxon>Kitasatosporales</taxon>
        <taxon>Streptomycetaceae</taxon>
        <taxon>Streptomyces</taxon>
        <taxon>Streptomyces violaceoruber group</taxon>
    </lineage>
</organism>
<sequence>MPSRPPVTGPQDARRRARRRTLTWIAVCAVAACAASAAVLYGLVGPRDADRLVTLDGPLPKAPATLPAIESSVAPAPVPTPTASASVSASATPTPTTTPSATPSQTPSATPSEAAREPSASPTPPPPPEPPAREPAAPRTLSVGSTGPEVADLQRRLDQVRVFHGAYDGVFDDDLADAVHRFQWIRGVEEEAGVYGPATRAALVAETSGAGERDRRYS</sequence>
<dbReference type="SUPFAM" id="SSF47090">
    <property type="entry name" value="PGBD-like"/>
    <property type="match status" value="1"/>
</dbReference>
<evidence type="ECO:0000313" key="4">
    <source>
        <dbReference type="EMBL" id="ARF63299.1"/>
    </source>
</evidence>
<keyword evidence="2" id="KW-0812">Transmembrane</keyword>
<feature type="region of interest" description="Disordered" evidence="1">
    <location>
        <begin position="72"/>
        <end position="148"/>
    </location>
</feature>